<dbReference type="EMBL" id="BACD03000092">
    <property type="protein sequence ID" value="GAO52831.1"/>
    <property type="molecule type" value="Genomic_DNA"/>
</dbReference>
<sequence>MEPQYDVVIAGSGASGLGMAVRLLKQYPSIRLRLIEKATGPGGTWFHNTYPGCGCDIPSHFYSYSFEPKGDWSKAFALQPEIHEYFSGVANKYNVPSITTYSTAVSKAVWDEDQSIWTIHTKHNDGSETEVTARCFVSAVGGLTEPNDYKLPGLETFQGDVFHSARWNHYISLTNKNIVVVGNGCSASQFVPVIAPQVNSLTQVVRSAQWYMPQPKFPHGDVFKWIMMNVPWALRGYRFFLFVLLDLQFSMFMLGNWWGEKLRNRVTQDTLKHMRDHTPEKYHDIVLPNYLIGCKRRVLDSGYLDSLHRENVELTNKRLVKATEKSMVLEDGSEVPCDVLIVANGFRVQEKLHGMKIYGKGGIEIQDHWNQIGGVGSYQGTLLSSFPNFFLILGPNTATGHHSVIFTSECQISLSLKLIHPILSNYCTSVQVTPEAEINDIQWLQRKLKRSVWLGGGCSSWYQDEKGRNTTLYPDPQWKYWVRSVVPQMRHFEFKGGEGKGGVGEMMWKVGKAWTGFWAIVPGAAGTPPTHPAVQRPRKSHSSILTATFSSKMPPGPYADPSSTLDSDFEFIDREVTDGNNHGSFPEYIINEQPMFSPRPLRIITLGAGASGLNMIYQLRKYDTENLITHIVYEKNHDIGGTWLENRYPGCACDIPSHAYQFSWAPNPDWTSYYPGAVEIYEYFKRVAVEHDLLRYVQLNHKVAGAEWNEEERRWEIEVEDTTTGERVSDWCDVFINGSGVLNNWKWPAIEGLKSFKGNMTHTATWDTKREAEFLDGKNVAVIGNGSSAVQLVPSIQPRVETLSHFFRTPCWITAGYAPQHAGPDGANFQYSVEQKAKFRENPEEYLKYRKEIEGELCQRFKFAIKDSPEQREAREFSEKEMKTKLKGDPRLTELLIPTFAVGCRRPTPGNGFLEAIVQENTIVINNPIVRVTERGIVTRTPEGGEEEHVFDTIICATGFDVSFSPRFPIIGQHNTDLRSIWGLKNAQGEDTGAEGYLSLAVPNFPNYFFFMGPASPVAHGSLLPCIEHVSHYLLKLIKRLQTENIRSLSPQQDATDDFNAHAQLFLKRTAWATHCRSWFKNGRKNGPISALWPGSRIHYFECLANVRWEDWEMGYAGDVVRDGKVVKRGNRFGVLGNGFVRREVEEGHDLTWYLNPGYDDVGTD</sequence>
<comment type="similarity">
    <text evidence="1">Belongs to the FAD-binding monooxygenase family.</text>
</comment>
<dbReference type="OMA" id="AWYLHAP"/>
<keyword evidence="2" id="KW-0285">Flavoprotein</keyword>
<dbReference type="InterPro" id="IPR051209">
    <property type="entry name" value="FAD-bind_Monooxygenase_sf"/>
</dbReference>
<dbReference type="Proteomes" id="UP000033140">
    <property type="component" value="Unassembled WGS sequence"/>
</dbReference>
<reference evidence="5 6" key="3">
    <citation type="journal article" date="2015" name="Genome Announc.">
        <title>Draft Genome Sequence of the Archiascomycetous Yeast Saitoella complicata.</title>
        <authorList>
            <person name="Yamauchi K."/>
            <person name="Kondo S."/>
            <person name="Hamamoto M."/>
            <person name="Takahashi Y."/>
            <person name="Ogura Y."/>
            <person name="Hayashi T."/>
            <person name="Nishida H."/>
        </authorList>
    </citation>
    <scope>NUCLEOTIDE SEQUENCE [LARGE SCALE GENOMIC DNA]</scope>
    <source>
        <strain evidence="5 6">NRRL Y-17804</strain>
    </source>
</reference>
<dbReference type="GO" id="GO:0004499">
    <property type="term" value="F:N,N-dimethylaniline monooxygenase activity"/>
    <property type="evidence" value="ECO:0007669"/>
    <property type="project" value="InterPro"/>
</dbReference>
<evidence type="ECO:0000313" key="6">
    <source>
        <dbReference type="Proteomes" id="UP000033140"/>
    </source>
</evidence>
<dbReference type="InterPro" id="IPR036188">
    <property type="entry name" value="FAD/NAD-bd_sf"/>
</dbReference>
<dbReference type="Pfam" id="PF13450">
    <property type="entry name" value="NAD_binding_8"/>
    <property type="match status" value="1"/>
</dbReference>
<dbReference type="Gene3D" id="3.50.50.60">
    <property type="entry name" value="FAD/NAD(P)-binding domain"/>
    <property type="match status" value="4"/>
</dbReference>
<keyword evidence="4" id="KW-0560">Oxidoreductase</keyword>
<dbReference type="STRING" id="698492.A0A0E9NT18"/>
<evidence type="ECO:0000256" key="4">
    <source>
        <dbReference type="ARBA" id="ARBA00023002"/>
    </source>
</evidence>
<dbReference type="Pfam" id="PF00743">
    <property type="entry name" value="FMO-like"/>
    <property type="match status" value="2"/>
</dbReference>
<keyword evidence="6" id="KW-1185">Reference proteome</keyword>
<evidence type="ECO:0000256" key="3">
    <source>
        <dbReference type="ARBA" id="ARBA00022827"/>
    </source>
</evidence>
<dbReference type="GO" id="GO:0050660">
    <property type="term" value="F:flavin adenine dinucleotide binding"/>
    <property type="evidence" value="ECO:0007669"/>
    <property type="project" value="InterPro"/>
</dbReference>
<comment type="caution">
    <text evidence="5">The sequence shown here is derived from an EMBL/GenBank/DDBJ whole genome shotgun (WGS) entry which is preliminary data.</text>
</comment>
<name>A0A0E9NT18_SAICN</name>
<reference evidence="5 6" key="2">
    <citation type="journal article" date="2014" name="J. Gen. Appl. Microbiol.">
        <title>The early diverging ascomycetous budding yeast Saitoella complicata has three histone deacetylases belonging to the Clr6, Hos2, and Rpd3 lineages.</title>
        <authorList>
            <person name="Nishida H."/>
            <person name="Matsumoto T."/>
            <person name="Kondo S."/>
            <person name="Hamamoto M."/>
            <person name="Yoshikawa H."/>
        </authorList>
    </citation>
    <scope>NUCLEOTIDE SEQUENCE [LARGE SCALE GENOMIC DNA]</scope>
    <source>
        <strain evidence="5 6">NRRL Y-17804</strain>
    </source>
</reference>
<dbReference type="AlphaFoldDB" id="A0A0E9NT18"/>
<gene>
    <name evidence="5" type="ORF">G7K_6897-t1</name>
</gene>
<reference evidence="5 6" key="1">
    <citation type="journal article" date="2011" name="J. Gen. Appl. Microbiol.">
        <title>Draft genome sequencing of the enigmatic yeast Saitoella complicata.</title>
        <authorList>
            <person name="Nishida H."/>
            <person name="Hamamoto M."/>
            <person name="Sugiyama J."/>
        </authorList>
    </citation>
    <scope>NUCLEOTIDE SEQUENCE [LARGE SCALE GENOMIC DNA]</scope>
    <source>
        <strain evidence="5 6">NRRL Y-17804</strain>
    </source>
</reference>
<dbReference type="SUPFAM" id="SSF51905">
    <property type="entry name" value="FAD/NAD(P)-binding domain"/>
    <property type="match status" value="5"/>
</dbReference>
<proteinExistence type="inferred from homology"/>
<organism evidence="5 6">
    <name type="scientific">Saitoella complicata (strain BCRC 22490 / CBS 7301 / JCM 7358 / NBRC 10748 / NRRL Y-17804)</name>
    <dbReference type="NCBI Taxonomy" id="698492"/>
    <lineage>
        <taxon>Eukaryota</taxon>
        <taxon>Fungi</taxon>
        <taxon>Dikarya</taxon>
        <taxon>Ascomycota</taxon>
        <taxon>Taphrinomycotina</taxon>
        <taxon>Taphrinomycotina incertae sedis</taxon>
        <taxon>Saitoella</taxon>
    </lineage>
</organism>
<evidence type="ECO:0000313" key="5">
    <source>
        <dbReference type="EMBL" id="GAO52831.1"/>
    </source>
</evidence>
<evidence type="ECO:0000256" key="2">
    <source>
        <dbReference type="ARBA" id="ARBA00022630"/>
    </source>
</evidence>
<dbReference type="PANTHER" id="PTHR42877:SF7">
    <property type="entry name" value="FLAVIN-BINDING MONOOXYGENASE-RELATED"/>
    <property type="match status" value="1"/>
</dbReference>
<evidence type="ECO:0000256" key="1">
    <source>
        <dbReference type="ARBA" id="ARBA00010139"/>
    </source>
</evidence>
<accession>A0A0E9NT18</accession>
<keyword evidence="3" id="KW-0274">FAD</keyword>
<dbReference type="PANTHER" id="PTHR42877">
    <property type="entry name" value="L-ORNITHINE N(5)-MONOOXYGENASE-RELATED"/>
    <property type="match status" value="1"/>
</dbReference>
<protein>
    <submittedName>
        <fullName evidence="5">Uncharacterized protein</fullName>
    </submittedName>
</protein>
<dbReference type="GO" id="GO:0050661">
    <property type="term" value="F:NADP binding"/>
    <property type="evidence" value="ECO:0007669"/>
    <property type="project" value="InterPro"/>
</dbReference>
<dbReference type="InterPro" id="IPR020946">
    <property type="entry name" value="Flavin_mOase-like"/>
</dbReference>